<protein>
    <submittedName>
        <fullName evidence="2">Uncharacterized protein</fullName>
    </submittedName>
</protein>
<dbReference type="Proteomes" id="UP000287651">
    <property type="component" value="Unassembled WGS sequence"/>
</dbReference>
<organism evidence="2 3">
    <name type="scientific">Ensete ventricosum</name>
    <name type="common">Abyssinian banana</name>
    <name type="synonym">Musa ensete</name>
    <dbReference type="NCBI Taxonomy" id="4639"/>
    <lineage>
        <taxon>Eukaryota</taxon>
        <taxon>Viridiplantae</taxon>
        <taxon>Streptophyta</taxon>
        <taxon>Embryophyta</taxon>
        <taxon>Tracheophyta</taxon>
        <taxon>Spermatophyta</taxon>
        <taxon>Magnoliopsida</taxon>
        <taxon>Liliopsida</taxon>
        <taxon>Zingiberales</taxon>
        <taxon>Musaceae</taxon>
        <taxon>Ensete</taxon>
    </lineage>
</organism>
<comment type="caution">
    <text evidence="2">The sequence shown here is derived from an EMBL/GenBank/DDBJ whole genome shotgun (WGS) entry which is preliminary data.</text>
</comment>
<reference evidence="2 3" key="1">
    <citation type="journal article" date="2014" name="Agronomy (Basel)">
        <title>A Draft Genome Sequence for Ensete ventricosum, the Drought-Tolerant Tree Against Hunger.</title>
        <authorList>
            <person name="Harrison J."/>
            <person name="Moore K.A."/>
            <person name="Paszkiewicz K."/>
            <person name="Jones T."/>
            <person name="Grant M."/>
            <person name="Ambacheew D."/>
            <person name="Muzemil S."/>
            <person name="Studholme D.J."/>
        </authorList>
    </citation>
    <scope>NUCLEOTIDE SEQUENCE [LARGE SCALE GENOMIC DNA]</scope>
</reference>
<dbReference type="EMBL" id="AMZH03029299">
    <property type="protein sequence ID" value="RRT33330.1"/>
    <property type="molecule type" value="Genomic_DNA"/>
</dbReference>
<name>A0A426X1J5_ENSVE</name>
<feature type="non-terminal residue" evidence="2">
    <location>
        <position position="57"/>
    </location>
</feature>
<evidence type="ECO:0000313" key="2">
    <source>
        <dbReference type="EMBL" id="RRT33330.1"/>
    </source>
</evidence>
<dbReference type="AlphaFoldDB" id="A0A426X1J5"/>
<accession>A0A426X1J5</accession>
<feature type="region of interest" description="Disordered" evidence="1">
    <location>
        <begin position="1"/>
        <end position="44"/>
    </location>
</feature>
<sequence length="57" mass="6203">MVGFAGSSLGDSPKGSENSLGTRQKMIREKIRRPATSMPEVTGLEEVRSIQRQLAVD</sequence>
<evidence type="ECO:0000313" key="3">
    <source>
        <dbReference type="Proteomes" id="UP000287651"/>
    </source>
</evidence>
<gene>
    <name evidence="2" type="ORF">B296_00059244</name>
</gene>
<proteinExistence type="predicted"/>
<evidence type="ECO:0000256" key="1">
    <source>
        <dbReference type="SAM" id="MobiDB-lite"/>
    </source>
</evidence>